<dbReference type="SMART" id="SM00568">
    <property type="entry name" value="GRAM"/>
    <property type="match status" value="1"/>
</dbReference>
<feature type="compositionally biased region" description="Low complexity" evidence="6">
    <location>
        <begin position="48"/>
        <end position="58"/>
    </location>
</feature>
<dbReference type="InterPro" id="IPR011993">
    <property type="entry name" value="PH-like_dom_sf"/>
</dbReference>
<dbReference type="GO" id="GO:0140268">
    <property type="term" value="C:endoplasmic reticulum-plasma membrane contact site"/>
    <property type="evidence" value="ECO:0007669"/>
    <property type="project" value="TreeGrafter"/>
</dbReference>
<dbReference type="GO" id="GO:0005886">
    <property type="term" value="C:plasma membrane"/>
    <property type="evidence" value="ECO:0007669"/>
    <property type="project" value="TreeGrafter"/>
</dbReference>
<dbReference type="GO" id="GO:0032541">
    <property type="term" value="C:cortical endoplasmic reticulum"/>
    <property type="evidence" value="ECO:0007669"/>
    <property type="project" value="TreeGrafter"/>
</dbReference>
<protein>
    <recommendedName>
        <fullName evidence="8">VASt domain-containing protein</fullName>
    </recommendedName>
</protein>
<dbReference type="OrthoDB" id="2162691at2759"/>
<feature type="compositionally biased region" description="Gly residues" evidence="6">
    <location>
        <begin position="499"/>
        <end position="514"/>
    </location>
</feature>
<dbReference type="Pfam" id="PF02893">
    <property type="entry name" value="GRAM"/>
    <property type="match status" value="1"/>
</dbReference>
<feature type="region of interest" description="Disordered" evidence="6">
    <location>
        <begin position="1"/>
        <end position="161"/>
    </location>
</feature>
<dbReference type="CDD" id="cd13220">
    <property type="entry name" value="PH-GRAM_GRAMDC"/>
    <property type="match status" value="1"/>
</dbReference>
<gene>
    <name evidence="9" type="ORF">CONPUDRAFT_116443</name>
</gene>
<dbReference type="Gene3D" id="2.30.29.30">
    <property type="entry name" value="Pleckstrin-homology domain (PH domain)/Phosphotyrosine-binding domain (PTB)"/>
    <property type="match status" value="1"/>
</dbReference>
<dbReference type="GO" id="GO:0005789">
    <property type="term" value="C:endoplasmic reticulum membrane"/>
    <property type="evidence" value="ECO:0007669"/>
    <property type="project" value="TreeGrafter"/>
</dbReference>
<feature type="compositionally biased region" description="Pro residues" evidence="6">
    <location>
        <begin position="433"/>
        <end position="442"/>
    </location>
</feature>
<feature type="compositionally biased region" description="Low complexity" evidence="6">
    <location>
        <begin position="443"/>
        <end position="498"/>
    </location>
</feature>
<dbReference type="GO" id="GO:0120015">
    <property type="term" value="F:sterol transfer activity"/>
    <property type="evidence" value="ECO:0007669"/>
    <property type="project" value="TreeGrafter"/>
</dbReference>
<organism evidence="9 10">
    <name type="scientific">Coniophora puteana (strain RWD-64-598)</name>
    <name type="common">Brown rot fungus</name>
    <dbReference type="NCBI Taxonomy" id="741705"/>
    <lineage>
        <taxon>Eukaryota</taxon>
        <taxon>Fungi</taxon>
        <taxon>Dikarya</taxon>
        <taxon>Basidiomycota</taxon>
        <taxon>Agaricomycotina</taxon>
        <taxon>Agaricomycetes</taxon>
        <taxon>Agaricomycetidae</taxon>
        <taxon>Boletales</taxon>
        <taxon>Coniophorineae</taxon>
        <taxon>Coniophoraceae</taxon>
        <taxon>Coniophora</taxon>
    </lineage>
</organism>
<dbReference type="PROSITE" id="PS51778">
    <property type="entry name" value="VAST"/>
    <property type="match status" value="1"/>
</dbReference>
<reference evidence="10" key="1">
    <citation type="journal article" date="2012" name="Science">
        <title>The Paleozoic origin of enzymatic lignin decomposition reconstructed from 31 fungal genomes.</title>
        <authorList>
            <person name="Floudas D."/>
            <person name="Binder M."/>
            <person name="Riley R."/>
            <person name="Barry K."/>
            <person name="Blanchette R.A."/>
            <person name="Henrissat B."/>
            <person name="Martinez A.T."/>
            <person name="Otillar R."/>
            <person name="Spatafora J.W."/>
            <person name="Yadav J.S."/>
            <person name="Aerts A."/>
            <person name="Benoit I."/>
            <person name="Boyd A."/>
            <person name="Carlson A."/>
            <person name="Copeland A."/>
            <person name="Coutinho P.M."/>
            <person name="de Vries R.P."/>
            <person name="Ferreira P."/>
            <person name="Findley K."/>
            <person name="Foster B."/>
            <person name="Gaskell J."/>
            <person name="Glotzer D."/>
            <person name="Gorecki P."/>
            <person name="Heitman J."/>
            <person name="Hesse C."/>
            <person name="Hori C."/>
            <person name="Igarashi K."/>
            <person name="Jurgens J.A."/>
            <person name="Kallen N."/>
            <person name="Kersten P."/>
            <person name="Kohler A."/>
            <person name="Kuees U."/>
            <person name="Kumar T.K.A."/>
            <person name="Kuo A."/>
            <person name="LaButti K."/>
            <person name="Larrondo L.F."/>
            <person name="Lindquist E."/>
            <person name="Ling A."/>
            <person name="Lombard V."/>
            <person name="Lucas S."/>
            <person name="Lundell T."/>
            <person name="Martin R."/>
            <person name="McLaughlin D.J."/>
            <person name="Morgenstern I."/>
            <person name="Morin E."/>
            <person name="Murat C."/>
            <person name="Nagy L.G."/>
            <person name="Nolan M."/>
            <person name="Ohm R.A."/>
            <person name="Patyshakuliyeva A."/>
            <person name="Rokas A."/>
            <person name="Ruiz-Duenas F.J."/>
            <person name="Sabat G."/>
            <person name="Salamov A."/>
            <person name="Samejima M."/>
            <person name="Schmutz J."/>
            <person name="Slot J.C."/>
            <person name="St John F."/>
            <person name="Stenlid J."/>
            <person name="Sun H."/>
            <person name="Sun S."/>
            <person name="Syed K."/>
            <person name="Tsang A."/>
            <person name="Wiebenga A."/>
            <person name="Young D."/>
            <person name="Pisabarro A."/>
            <person name="Eastwood D.C."/>
            <person name="Martin F."/>
            <person name="Cullen D."/>
            <person name="Grigoriev I.V."/>
            <person name="Hibbett D.S."/>
        </authorList>
    </citation>
    <scope>NUCLEOTIDE SEQUENCE [LARGE SCALE GENOMIC DNA]</scope>
    <source>
        <strain evidence="10">RWD-64-598 SS2</strain>
    </source>
</reference>
<dbReference type="PANTHER" id="PTHR23319">
    <property type="entry name" value="GRAM DOMAIN CONTAINING 1B, ISOFORM E"/>
    <property type="match status" value="1"/>
</dbReference>
<keyword evidence="10" id="KW-1185">Reference proteome</keyword>
<dbReference type="InterPro" id="IPR004182">
    <property type="entry name" value="GRAM"/>
</dbReference>
<dbReference type="RefSeq" id="XP_007763809.1">
    <property type="nucleotide sequence ID" value="XM_007765619.1"/>
</dbReference>
<evidence type="ECO:0000313" key="9">
    <source>
        <dbReference type="EMBL" id="EIW87259.1"/>
    </source>
</evidence>
<feature type="compositionally biased region" description="Low complexity" evidence="6">
    <location>
        <begin position="403"/>
        <end position="432"/>
    </location>
</feature>
<evidence type="ECO:0000256" key="7">
    <source>
        <dbReference type="SAM" id="Phobius"/>
    </source>
</evidence>
<dbReference type="EMBL" id="JH711573">
    <property type="protein sequence ID" value="EIW87259.1"/>
    <property type="molecule type" value="Genomic_DNA"/>
</dbReference>
<name>A0A5M3N740_CONPW</name>
<dbReference type="GeneID" id="19199236"/>
<dbReference type="KEGG" id="cput:CONPUDRAFT_116443"/>
<comment type="subcellular location">
    <subcellularLocation>
        <location evidence="1">Membrane</location>
        <topology evidence="1">Single-pass membrane protein</topology>
    </subcellularLocation>
</comment>
<feature type="compositionally biased region" description="Polar residues" evidence="6">
    <location>
        <begin position="85"/>
        <end position="98"/>
    </location>
</feature>
<keyword evidence="4 7" id="KW-1133">Transmembrane helix</keyword>
<evidence type="ECO:0000256" key="5">
    <source>
        <dbReference type="ARBA" id="ARBA00023136"/>
    </source>
</evidence>
<feature type="compositionally biased region" description="Low complexity" evidence="6">
    <location>
        <begin position="281"/>
        <end position="295"/>
    </location>
</feature>
<feature type="compositionally biased region" description="Polar residues" evidence="6">
    <location>
        <begin position="1"/>
        <end position="20"/>
    </location>
</feature>
<accession>A0A5M3N740</accession>
<comment type="similarity">
    <text evidence="2">Belongs to the YSP2 family.</text>
</comment>
<dbReference type="Proteomes" id="UP000053558">
    <property type="component" value="Unassembled WGS sequence"/>
</dbReference>
<evidence type="ECO:0000256" key="4">
    <source>
        <dbReference type="ARBA" id="ARBA00022989"/>
    </source>
</evidence>
<feature type="compositionally biased region" description="Acidic residues" evidence="6">
    <location>
        <begin position="515"/>
        <end position="532"/>
    </location>
</feature>
<feature type="compositionally biased region" description="Low complexity" evidence="6">
    <location>
        <begin position="306"/>
        <end position="317"/>
    </location>
</feature>
<dbReference type="GO" id="GO:0032934">
    <property type="term" value="F:sterol binding"/>
    <property type="evidence" value="ECO:0007669"/>
    <property type="project" value="TreeGrafter"/>
</dbReference>
<keyword evidence="5 7" id="KW-0472">Membrane</keyword>
<evidence type="ECO:0000256" key="3">
    <source>
        <dbReference type="ARBA" id="ARBA00022692"/>
    </source>
</evidence>
<comment type="caution">
    <text evidence="9">The sequence shown here is derived from an EMBL/GenBank/DDBJ whole genome shotgun (WGS) entry which is preliminary data.</text>
</comment>
<dbReference type="InterPro" id="IPR031968">
    <property type="entry name" value="VASt"/>
</dbReference>
<feature type="region of interest" description="Disordered" evidence="6">
    <location>
        <begin position="204"/>
        <end position="535"/>
    </location>
</feature>
<dbReference type="GO" id="GO:0005739">
    <property type="term" value="C:mitochondrion"/>
    <property type="evidence" value="ECO:0007669"/>
    <property type="project" value="TreeGrafter"/>
</dbReference>
<dbReference type="InterPro" id="IPR051482">
    <property type="entry name" value="Cholesterol_transport"/>
</dbReference>
<dbReference type="Pfam" id="PF16016">
    <property type="entry name" value="VASt"/>
    <property type="match status" value="1"/>
</dbReference>
<evidence type="ECO:0000259" key="8">
    <source>
        <dbReference type="PROSITE" id="PS51778"/>
    </source>
</evidence>
<evidence type="ECO:0000256" key="6">
    <source>
        <dbReference type="SAM" id="MobiDB-lite"/>
    </source>
</evidence>
<feature type="compositionally biased region" description="Polar residues" evidence="6">
    <location>
        <begin position="354"/>
        <end position="374"/>
    </location>
</feature>
<feature type="compositionally biased region" description="Low complexity" evidence="6">
    <location>
        <begin position="248"/>
        <end position="271"/>
    </location>
</feature>
<feature type="compositionally biased region" description="Polar residues" evidence="6">
    <location>
        <begin position="214"/>
        <end position="229"/>
    </location>
</feature>
<feature type="compositionally biased region" description="Low complexity" evidence="6">
    <location>
        <begin position="114"/>
        <end position="136"/>
    </location>
</feature>
<feature type="transmembrane region" description="Helical" evidence="7">
    <location>
        <begin position="999"/>
        <end position="1018"/>
    </location>
</feature>
<dbReference type="AlphaFoldDB" id="A0A5M3N740"/>
<dbReference type="GO" id="GO:0032366">
    <property type="term" value="P:intracellular sterol transport"/>
    <property type="evidence" value="ECO:0007669"/>
    <property type="project" value="TreeGrafter"/>
</dbReference>
<evidence type="ECO:0000256" key="1">
    <source>
        <dbReference type="ARBA" id="ARBA00004167"/>
    </source>
</evidence>
<sequence>MPSLPYTRQRTQTMPATAQPPQGAKLSATSPDDKRRVSGASGGGGSPTTGRRSGARTPDSTSTRESVQIGVIPPSPRAAKLQFDNAMTKSPTTPNANANGGGAQDVIGRDYARGPNANPTNANYNNNNPANGVYGYDPNLHQHQQQQAPLRRPKSQERSVPDRHALSYAMMRPATADALGTPDDILATANGSARASQNLDEWGGFVQQRPGSRGDSSSRALTPASSTGNLRGFVDHPRNGQGGANGYTSGSATVTANTNTNTHANGNNGNGERLRPDVQRRTSSGRSSSSRSQTTPLAIDVARSNADPMDTTAAAAVAPPPPVPDKQGLVESPTQLTTPHAHAHVHANQNQNQSAGPNESTSALSHRSATSNNTGGSGDKKQPKKKKSWVSATSPGRKGTGIAGALAASGMAMAHPGSSQQQQQQQQQQQSVPPVPALPARPNPNANANGGNNRANNNTKHTASASVGSVAGAHRAPSSVGSPRGGSRPIGASRSDVSVGGGGGYDSAGSGGGFESEEEDEESDEDDDDDELGFQAGDIPVTGFAVASSKRNADFHELFPSIPEGDYLIEDYGCALQREILIQGRLYISENHICFHANIFGWITDLSIPMYEITSLEKKMTAFVIPNAIQLTTRQAKYTFASFLARDTAHDVIANIWRLARPEIETAASAGAGPGASNGSFVGAGPGAGASDGEFGVEKGAGGAGGGGGVVEKGPAPVKNKVTQCACAKSGGHYTETALETVVPGTPDKIYNLMFASGFIKDFMRVDQKLLDVQIADWAPMSGDSKLLARTMSYIKPLNNTMGPKQTKCEIRDETVHCDFDEYVVMLTTTRTPDVPSGGVFSVKTRTCLMWAGAVATRVVVTTQVEWTGRSFIKGVIERSAIDGQKVYHADLDKAMRMYIQEHASEFIPSGVDPTAVVPVEPATPAAEHPPAGSPLADGAGKAVDAVSAAQAREHERNARGLQWAYETFEGAYGVATRSTAGALELLRDAWDQSSSTTILYFVIVVLVLSNVWTLALVGRREEVGRRKEARKMEERERWVQGIVTGVWEEMANGRVVRVGAGIPGLGGDEAGALPDHLGGGPIGGVHEELGSIERTLDAIEDRVKMIRGSLHATD</sequence>
<proteinExistence type="inferred from homology"/>
<evidence type="ECO:0000313" key="10">
    <source>
        <dbReference type="Proteomes" id="UP000053558"/>
    </source>
</evidence>
<dbReference type="PANTHER" id="PTHR23319:SF4">
    <property type="entry name" value="GRAM DOMAIN CONTAINING 1B, ISOFORM E"/>
    <property type="match status" value="1"/>
</dbReference>
<evidence type="ECO:0000256" key="2">
    <source>
        <dbReference type="ARBA" id="ARBA00006582"/>
    </source>
</evidence>
<feature type="domain" description="VASt" evidence="8">
    <location>
        <begin position="733"/>
        <end position="904"/>
    </location>
</feature>
<keyword evidence="3 7" id="KW-0812">Transmembrane</keyword>